<dbReference type="OrthoDB" id="1711136at2759"/>
<proteinExistence type="predicted"/>
<comment type="caution">
    <text evidence="1">The sequence shown here is derived from an EMBL/GenBank/DDBJ whole genome shotgun (WGS) entry which is preliminary data.</text>
</comment>
<dbReference type="Pfam" id="PF01195">
    <property type="entry name" value="Pept_tRNA_hydro"/>
    <property type="match status" value="1"/>
</dbReference>
<dbReference type="EMBL" id="CAJGYO010000005">
    <property type="protein sequence ID" value="CAD6232485.1"/>
    <property type="molecule type" value="Genomic_DNA"/>
</dbReference>
<dbReference type="InterPro" id="IPR001328">
    <property type="entry name" value="Pept_tRNA_hydro"/>
</dbReference>
<dbReference type="Gene3D" id="3.40.50.1470">
    <property type="entry name" value="Peptidyl-tRNA hydrolase"/>
    <property type="match status" value="1"/>
</dbReference>
<dbReference type="Proteomes" id="UP000604825">
    <property type="component" value="Unassembled WGS sequence"/>
</dbReference>
<gene>
    <name evidence="1" type="ORF">NCGR_LOCUS22170</name>
</gene>
<dbReference type="NCBIfam" id="TIGR00447">
    <property type="entry name" value="pth"/>
    <property type="match status" value="1"/>
</dbReference>
<evidence type="ECO:0008006" key="3">
    <source>
        <dbReference type="Google" id="ProtNLM"/>
    </source>
</evidence>
<keyword evidence="2" id="KW-1185">Reference proteome</keyword>
<dbReference type="FunFam" id="3.40.50.1470:FF:000001">
    <property type="entry name" value="Peptidyl-tRNA hydrolase"/>
    <property type="match status" value="1"/>
</dbReference>
<dbReference type="GO" id="GO:0004045">
    <property type="term" value="F:peptidyl-tRNA hydrolase activity"/>
    <property type="evidence" value="ECO:0007669"/>
    <property type="project" value="InterPro"/>
</dbReference>
<accession>A0A811P5H1</accession>
<sequence>MSLLATATPTTSSHFSAPLLPFHMPRRNLTAPVHRIRRSRLVTVVASVPDPAAGPVEYTPWLIAGLGNPGNKYYGTRHNVRTVATLVRSYSHFPQLRAGSIGDVPVLVVKPQSYMNYSGEAIGPLAAYYQVPLRHILLIYDDMSLPNGVLRLQKKGGHGRHNGLQNVIENLDGRREFPRLSIGIGNPPGKMDPRAFLLQKFSSEERVQVDAALEQGIYAVRTLVLKGFSGSTERFNLVQKYKFHRV</sequence>
<protein>
    <recommendedName>
        <fullName evidence="3">Chloroplastic group IIB intron splicing facilitator CRS2, chloroplastic</fullName>
    </recommendedName>
</protein>
<evidence type="ECO:0000313" key="2">
    <source>
        <dbReference type="Proteomes" id="UP000604825"/>
    </source>
</evidence>
<dbReference type="SUPFAM" id="SSF53178">
    <property type="entry name" value="Peptidyl-tRNA hydrolase-like"/>
    <property type="match status" value="1"/>
</dbReference>
<dbReference type="InterPro" id="IPR036416">
    <property type="entry name" value="Pept_tRNA_hydro_sf"/>
</dbReference>
<organism evidence="1 2">
    <name type="scientific">Miscanthus lutarioriparius</name>
    <dbReference type="NCBI Taxonomy" id="422564"/>
    <lineage>
        <taxon>Eukaryota</taxon>
        <taxon>Viridiplantae</taxon>
        <taxon>Streptophyta</taxon>
        <taxon>Embryophyta</taxon>
        <taxon>Tracheophyta</taxon>
        <taxon>Spermatophyta</taxon>
        <taxon>Magnoliopsida</taxon>
        <taxon>Liliopsida</taxon>
        <taxon>Poales</taxon>
        <taxon>Poaceae</taxon>
        <taxon>PACMAD clade</taxon>
        <taxon>Panicoideae</taxon>
        <taxon>Andropogonodae</taxon>
        <taxon>Andropogoneae</taxon>
        <taxon>Saccharinae</taxon>
        <taxon>Miscanthus</taxon>
    </lineage>
</organism>
<dbReference type="PANTHER" id="PTHR17224:SF3">
    <property type="entry name" value="CHLOROPLASTIC GROUP IIB INTRON SPLICING FACILITATOR CRS2-B, CHLOROPLASTIC"/>
    <property type="match status" value="1"/>
</dbReference>
<evidence type="ECO:0000313" key="1">
    <source>
        <dbReference type="EMBL" id="CAD6232485.1"/>
    </source>
</evidence>
<name>A0A811P5H1_9POAL</name>
<reference evidence="1" key="1">
    <citation type="submission" date="2020-10" db="EMBL/GenBank/DDBJ databases">
        <authorList>
            <person name="Han B."/>
            <person name="Lu T."/>
            <person name="Zhao Q."/>
            <person name="Huang X."/>
            <person name="Zhao Y."/>
        </authorList>
    </citation>
    <scope>NUCLEOTIDE SEQUENCE</scope>
</reference>
<dbReference type="PANTHER" id="PTHR17224">
    <property type="entry name" value="PEPTIDYL-TRNA HYDROLASE"/>
    <property type="match status" value="1"/>
</dbReference>
<dbReference type="AlphaFoldDB" id="A0A811P5H1"/>